<dbReference type="EMBL" id="CAKOGP040001079">
    <property type="protein sequence ID" value="CAJ1941806.1"/>
    <property type="molecule type" value="Genomic_DNA"/>
</dbReference>
<evidence type="ECO:0000313" key="4">
    <source>
        <dbReference type="Proteomes" id="UP001295423"/>
    </source>
</evidence>
<organism evidence="3 4">
    <name type="scientific">Cylindrotheca closterium</name>
    <dbReference type="NCBI Taxonomy" id="2856"/>
    <lineage>
        <taxon>Eukaryota</taxon>
        <taxon>Sar</taxon>
        <taxon>Stramenopiles</taxon>
        <taxon>Ochrophyta</taxon>
        <taxon>Bacillariophyta</taxon>
        <taxon>Bacillariophyceae</taxon>
        <taxon>Bacillariophycidae</taxon>
        <taxon>Bacillariales</taxon>
        <taxon>Bacillariaceae</taxon>
        <taxon>Cylindrotheca</taxon>
    </lineage>
</organism>
<sequence length="560" mass="62457">MSSIEVGCTSCDGVGETVVTPDAGKVPTVDTRFFNTGDGHEGAPAPQVTPNEETAQPSASFKNYIDDDIEGEMSTSADTSKARMASFAEAFLKSLPWRPVKTAGRKRKPHPFESHLVNEYQEQSLKETMCRTYPNLKNQFHMKGIGYYPLCIRLFLCALGYLLCGLPSDYNVDPWELLATAFCKDCSSKEMKDACTRAIKEFLSLHSSNNNSIETTELMRTFMQKCTLSAKCRPKSESKQPDPLPQYLNDVYSKSDPFFKCVFGQKPKPSKWDINMQMFLFAIDALCSRSTKREFAIRSVAGCSDNQLRKLKPGPLLRAIPDIVPTNVSESAKLLIEVKTDDTLPRAIQDLVPANDSESGELLIETKSPAALLIGIQDIVPSNNSESGDSGISWIEEENAPEVAVDLSPEETMHKEDKLVVEIFCKRLAMDKNDRSSIINELCHLITSKTLEESKTSQEQISKLSFKNTKNRVIEKHYALLSQPAKDFTALTQSAKNKKANHMKNIVACLVGSDIAQQQALLKLVYRKFEDLILLHKEDFKWTEAQLALLLSIVDSANIL</sequence>
<evidence type="ECO:0000256" key="1">
    <source>
        <dbReference type="SAM" id="MobiDB-lite"/>
    </source>
</evidence>
<proteinExistence type="predicted"/>
<accession>A0AAD2PXV5</accession>
<feature type="compositionally biased region" description="Polar residues" evidence="1">
    <location>
        <begin position="48"/>
        <end position="57"/>
    </location>
</feature>
<keyword evidence="4" id="KW-1185">Reference proteome</keyword>
<comment type="caution">
    <text evidence="3">The sequence shown here is derived from an EMBL/GenBank/DDBJ whole genome shotgun (WGS) entry which is preliminary data.</text>
</comment>
<gene>
    <name evidence="3" type="ORF">CYCCA115_LOCUS23182</name>
    <name evidence="2" type="ORF">CYCCA115_LOCUS7668</name>
</gene>
<dbReference type="EMBL" id="CAKOGP040002380">
    <property type="protein sequence ID" value="CAJ1968321.1"/>
    <property type="molecule type" value="Genomic_DNA"/>
</dbReference>
<dbReference type="Proteomes" id="UP001295423">
    <property type="component" value="Unassembled WGS sequence"/>
</dbReference>
<feature type="region of interest" description="Disordered" evidence="1">
    <location>
        <begin position="35"/>
        <end position="57"/>
    </location>
</feature>
<evidence type="ECO:0000313" key="3">
    <source>
        <dbReference type="EMBL" id="CAJ1968321.1"/>
    </source>
</evidence>
<reference evidence="3" key="1">
    <citation type="submission" date="2023-08" db="EMBL/GenBank/DDBJ databases">
        <authorList>
            <person name="Audoor S."/>
            <person name="Bilcke G."/>
        </authorList>
    </citation>
    <scope>NUCLEOTIDE SEQUENCE</scope>
</reference>
<dbReference type="AlphaFoldDB" id="A0AAD2PXV5"/>
<evidence type="ECO:0000313" key="2">
    <source>
        <dbReference type="EMBL" id="CAJ1941806.1"/>
    </source>
</evidence>
<protein>
    <submittedName>
        <fullName evidence="3">Uncharacterized protein</fullName>
    </submittedName>
</protein>
<name>A0AAD2PXV5_9STRA</name>